<keyword evidence="2" id="KW-1185">Reference proteome</keyword>
<feature type="compositionally biased region" description="Low complexity" evidence="1">
    <location>
        <begin position="695"/>
        <end position="707"/>
    </location>
</feature>
<feature type="compositionally biased region" description="Low complexity" evidence="1">
    <location>
        <begin position="231"/>
        <end position="249"/>
    </location>
</feature>
<evidence type="ECO:0000313" key="3">
    <source>
        <dbReference type="WBParaSite" id="PSU_v2.g5873.t1"/>
    </source>
</evidence>
<protein>
    <submittedName>
        <fullName evidence="3">Uncharacterized protein</fullName>
    </submittedName>
</protein>
<feature type="compositionally biased region" description="Low complexity" evidence="1">
    <location>
        <begin position="150"/>
        <end position="169"/>
    </location>
</feature>
<feature type="region of interest" description="Disordered" evidence="1">
    <location>
        <begin position="508"/>
        <end position="560"/>
    </location>
</feature>
<feature type="region of interest" description="Disordered" evidence="1">
    <location>
        <begin position="834"/>
        <end position="873"/>
    </location>
</feature>
<feature type="compositionally biased region" description="Low complexity" evidence="1">
    <location>
        <begin position="536"/>
        <end position="546"/>
    </location>
</feature>
<evidence type="ECO:0000256" key="1">
    <source>
        <dbReference type="SAM" id="MobiDB-lite"/>
    </source>
</evidence>
<feature type="compositionally biased region" description="Low complexity" evidence="1">
    <location>
        <begin position="434"/>
        <end position="445"/>
    </location>
</feature>
<feature type="region of interest" description="Disordered" evidence="1">
    <location>
        <begin position="222"/>
        <end position="292"/>
    </location>
</feature>
<name>A0A914Z0J5_9BILA</name>
<feature type="region of interest" description="Disordered" evidence="1">
    <location>
        <begin position="611"/>
        <end position="795"/>
    </location>
</feature>
<dbReference type="WBParaSite" id="PSU_v2.g5873.t1">
    <property type="protein sequence ID" value="PSU_v2.g5873.t1"/>
    <property type="gene ID" value="PSU_v2.g5873"/>
</dbReference>
<feature type="compositionally biased region" description="Low complexity" evidence="1">
    <location>
        <begin position="406"/>
        <end position="415"/>
    </location>
</feature>
<organism evidence="2 3">
    <name type="scientific">Panagrolaimus superbus</name>
    <dbReference type="NCBI Taxonomy" id="310955"/>
    <lineage>
        <taxon>Eukaryota</taxon>
        <taxon>Metazoa</taxon>
        <taxon>Ecdysozoa</taxon>
        <taxon>Nematoda</taxon>
        <taxon>Chromadorea</taxon>
        <taxon>Rhabditida</taxon>
        <taxon>Tylenchina</taxon>
        <taxon>Panagrolaimomorpha</taxon>
        <taxon>Panagrolaimoidea</taxon>
        <taxon>Panagrolaimidae</taxon>
        <taxon>Panagrolaimus</taxon>
    </lineage>
</organism>
<feature type="compositionally biased region" description="Polar residues" evidence="1">
    <location>
        <begin position="961"/>
        <end position="996"/>
    </location>
</feature>
<feature type="compositionally biased region" description="Basic and acidic residues" evidence="1">
    <location>
        <begin position="547"/>
        <end position="560"/>
    </location>
</feature>
<feature type="region of interest" description="Disordered" evidence="1">
    <location>
        <begin position="391"/>
        <end position="445"/>
    </location>
</feature>
<reference evidence="3" key="1">
    <citation type="submission" date="2022-11" db="UniProtKB">
        <authorList>
            <consortium name="WormBaseParasite"/>
        </authorList>
    </citation>
    <scope>IDENTIFICATION</scope>
</reference>
<evidence type="ECO:0000313" key="2">
    <source>
        <dbReference type="Proteomes" id="UP000887577"/>
    </source>
</evidence>
<feature type="compositionally biased region" description="Polar residues" evidence="1">
    <location>
        <begin position="508"/>
        <end position="520"/>
    </location>
</feature>
<sequence>MMEGNAVEVDDVYQNRRSAFELTRMQSNDSLNSERHYAKSIDSSSNIPPTTNNIYASSPPRTTTIIDYHNSPQATVAMSSPIMARRELSNPHQQPPPQVYHHQQPQVLVDPNTGQQYYFPTAPQPQFYYPLVPAAPMYYHQPPPQGYLVSQAQSMPSSQQGQQQQQCGPPQSPTQPRAMFFHHPQAFNSSYGNGGYFVEHPPSSNVSICGGQQNEPEYFQRNHTSRHSMESESSGSTSKHVSSSQQQQQYHHHHRRRNSRDSMSSSPAQSTIAPSYHPQQSSQSQQQSHQPLTNTTSFVQMSASNHLNEPSSPSHQQSVQIGGKFSTTSSCTSGFASGTGESLADHLPFNNSLITNRQRPVWWGTSEPTTRIGLDEKQLSPTRTQRILAETHSFESSNNSPEEKTPTLLQPQQQQQRREQSLPSDSSGAILGRSTPPENYNNNNNSTVAATATAASETTPPKSIQKAIRMDFDFNAPVEKELTEKAPIKATSSRSSAAAATAFTVTFDNESSPAKKSVSLQDAARQAPTSRRMMTRRSVPSTASSSSRKDESSESELQDPKHYLFNKMIQGFKDAPTGELNVMHNHKDDIDTLSEAGTYVVDTKSRRNDLDRYIDSDSSDDESSSTVSDTPLSSARQQPFQKQKQQQQQQQSVKSKIQPPSTISSSSQAQQTRQSLLATRLQQLRDRTNAPITTKPEAPSSSSKASPPIRPCQKQQQTANTSNNFRRGDGGRFSMRAGPSTASSSTSTPPFNLPSTRNSAGSSRPPFRAGLPSTLNNSGNKKLPPQAPSAAAAVKETPEMVAWLRRKEYDPRKSAAEAKKIQQLKAREQIFQQNRSLSFHPGSSEMSFKRLQRDQRSNKSHDDLSHVGEDDEMIGHPNELEKQVDALTQKCLKSIQLIKICNQNTLSESVENLLERVVQPNEVVVEVEEDESQPAETISDQLQRLSSAFDAIQKYFEEQRSGSVSPPTFRNSTVSASRPNTVGTSRSPPSNRQQRF</sequence>
<feature type="compositionally biased region" description="Low complexity" evidence="1">
    <location>
        <begin position="624"/>
        <end position="678"/>
    </location>
</feature>
<proteinExistence type="predicted"/>
<dbReference type="Proteomes" id="UP000887577">
    <property type="component" value="Unplaced"/>
</dbReference>
<feature type="compositionally biased region" description="Low complexity" evidence="1">
    <location>
        <begin position="739"/>
        <end position="750"/>
    </location>
</feature>
<feature type="compositionally biased region" description="Low complexity" evidence="1">
    <location>
        <begin position="277"/>
        <end position="291"/>
    </location>
</feature>
<feature type="compositionally biased region" description="Polar residues" evidence="1">
    <location>
        <begin position="713"/>
        <end position="725"/>
    </location>
</feature>
<feature type="region of interest" description="Disordered" evidence="1">
    <location>
        <begin position="147"/>
        <end position="178"/>
    </location>
</feature>
<feature type="compositionally biased region" description="Polar residues" evidence="1">
    <location>
        <begin position="753"/>
        <end position="762"/>
    </location>
</feature>
<accession>A0A914Z0J5</accession>
<dbReference type="AlphaFoldDB" id="A0A914Z0J5"/>
<feature type="compositionally biased region" description="Basic and acidic residues" evidence="1">
    <location>
        <begin position="847"/>
        <end position="868"/>
    </location>
</feature>
<feature type="region of interest" description="Disordered" evidence="1">
    <location>
        <begin position="957"/>
        <end position="996"/>
    </location>
</feature>